<dbReference type="GO" id="GO:0005886">
    <property type="term" value="C:plasma membrane"/>
    <property type="evidence" value="ECO:0007669"/>
    <property type="project" value="UniProtKB-SubCell"/>
</dbReference>
<evidence type="ECO:0000256" key="2">
    <source>
        <dbReference type="ARBA" id="ARBA00022448"/>
    </source>
</evidence>
<comment type="subcellular location">
    <subcellularLocation>
        <location evidence="1">Cell membrane</location>
        <topology evidence="1">Multi-pass membrane protein</topology>
    </subcellularLocation>
</comment>
<protein>
    <recommendedName>
        <fullName evidence="10">Trk family potassium uptake protein</fullName>
    </recommendedName>
</protein>
<evidence type="ECO:0000256" key="5">
    <source>
        <dbReference type="ARBA" id="ARBA00022989"/>
    </source>
</evidence>
<dbReference type="PANTHER" id="PTHR32024:SF1">
    <property type="entry name" value="KTR SYSTEM POTASSIUM UPTAKE PROTEIN B"/>
    <property type="match status" value="1"/>
</dbReference>
<evidence type="ECO:0000256" key="7">
    <source>
        <dbReference type="ARBA" id="ARBA00023136"/>
    </source>
</evidence>
<evidence type="ECO:0008006" key="10">
    <source>
        <dbReference type="Google" id="ProtNLM"/>
    </source>
</evidence>
<keyword evidence="4 8" id="KW-0812">Transmembrane</keyword>
<feature type="transmembrane region" description="Helical" evidence="8">
    <location>
        <begin position="71"/>
        <end position="93"/>
    </location>
</feature>
<evidence type="ECO:0000313" key="9">
    <source>
        <dbReference type="EMBL" id="SVB02521.1"/>
    </source>
</evidence>
<evidence type="ECO:0000256" key="6">
    <source>
        <dbReference type="ARBA" id="ARBA00023065"/>
    </source>
</evidence>
<dbReference type="GO" id="GO:0030001">
    <property type="term" value="P:metal ion transport"/>
    <property type="evidence" value="ECO:0007669"/>
    <property type="project" value="UniProtKB-ARBA"/>
</dbReference>
<keyword evidence="7 8" id="KW-0472">Membrane</keyword>
<evidence type="ECO:0000256" key="1">
    <source>
        <dbReference type="ARBA" id="ARBA00004651"/>
    </source>
</evidence>
<evidence type="ECO:0000256" key="4">
    <source>
        <dbReference type="ARBA" id="ARBA00022692"/>
    </source>
</evidence>
<keyword evidence="2" id="KW-0813">Transport</keyword>
<feature type="transmembrane region" description="Helical" evidence="8">
    <location>
        <begin position="43"/>
        <end position="65"/>
    </location>
</feature>
<feature type="transmembrane region" description="Helical" evidence="8">
    <location>
        <begin position="253"/>
        <end position="277"/>
    </location>
</feature>
<feature type="transmembrane region" description="Helical" evidence="8">
    <location>
        <begin position="380"/>
        <end position="400"/>
    </location>
</feature>
<dbReference type="InterPro" id="IPR003445">
    <property type="entry name" value="Cat_transpt"/>
</dbReference>
<feature type="transmembrane region" description="Helical" evidence="8">
    <location>
        <begin position="434"/>
        <end position="455"/>
    </location>
</feature>
<organism evidence="9">
    <name type="scientific">marine metagenome</name>
    <dbReference type="NCBI Taxonomy" id="408172"/>
    <lineage>
        <taxon>unclassified sequences</taxon>
        <taxon>metagenomes</taxon>
        <taxon>ecological metagenomes</taxon>
    </lineage>
</organism>
<dbReference type="Pfam" id="PF02386">
    <property type="entry name" value="TrkH"/>
    <property type="match status" value="1"/>
</dbReference>
<gene>
    <name evidence="9" type="ORF">METZ01_LOCUS155375</name>
</gene>
<feature type="transmembrane region" description="Helical" evidence="8">
    <location>
        <begin position="328"/>
        <end position="359"/>
    </location>
</feature>
<keyword evidence="5 8" id="KW-1133">Transmembrane helix</keyword>
<proteinExistence type="predicted"/>
<evidence type="ECO:0000256" key="8">
    <source>
        <dbReference type="SAM" id="Phobius"/>
    </source>
</evidence>
<feature type="transmembrane region" description="Helical" evidence="8">
    <location>
        <begin position="188"/>
        <end position="209"/>
    </location>
</feature>
<reference evidence="9" key="1">
    <citation type="submission" date="2018-05" db="EMBL/GenBank/DDBJ databases">
        <authorList>
            <person name="Lanie J.A."/>
            <person name="Ng W.-L."/>
            <person name="Kazmierczak K.M."/>
            <person name="Andrzejewski T.M."/>
            <person name="Davidsen T.M."/>
            <person name="Wayne K.J."/>
            <person name="Tettelin H."/>
            <person name="Glass J.I."/>
            <person name="Rusch D."/>
            <person name="Podicherti R."/>
            <person name="Tsui H.-C.T."/>
            <person name="Winkler M.E."/>
        </authorList>
    </citation>
    <scope>NUCLEOTIDE SEQUENCE</scope>
</reference>
<dbReference type="PANTHER" id="PTHR32024">
    <property type="entry name" value="TRK SYSTEM POTASSIUM UPTAKE PROTEIN TRKG-RELATED"/>
    <property type="match status" value="1"/>
</dbReference>
<dbReference type="GO" id="GO:0008324">
    <property type="term" value="F:monoatomic cation transmembrane transporter activity"/>
    <property type="evidence" value="ECO:0007669"/>
    <property type="project" value="InterPro"/>
</dbReference>
<dbReference type="EMBL" id="UINC01025953">
    <property type="protein sequence ID" value="SVB02521.1"/>
    <property type="molecule type" value="Genomic_DNA"/>
</dbReference>
<feature type="transmembrane region" description="Helical" evidence="8">
    <location>
        <begin position="156"/>
        <end position="176"/>
    </location>
</feature>
<accession>A0A382AMM7</accession>
<feature type="transmembrane region" description="Helical" evidence="8">
    <location>
        <begin position="221"/>
        <end position="241"/>
    </location>
</feature>
<dbReference type="AlphaFoldDB" id="A0A382AMM7"/>
<feature type="transmembrane region" description="Helical" evidence="8">
    <location>
        <begin position="105"/>
        <end position="129"/>
    </location>
</feature>
<name>A0A382AMM7_9ZZZZ</name>
<sequence length="476" mass="51805">MNSPSGTKPGDVLVKKPRVSETPPTEFVVSERRIRARTFSSPMLLIIIFIVLISIGTLCLMAPFAHYEDSFGGFLVALFTATSAVTVTGLVVVETSSNWTMGGQLVIMVLMFVGGLGFMALAAFLLTILGQRISMAQSLLIRETFSRDQLGGLQRLSVAIVITAVSIQIFGFLAFFSRFIFIYEPGEALWQSLFLAVSGFNNAGIFIFPEKAGLLAHQGDFVLLAILGILILLGTLSFWVVSDLVLKRKFRLYTLVTKIVIIMTVSLIILAGIFIFVSEGSNELTLGSLSTPHKIAISLFEGISGRTAGFTTINYEFARPATDLFMSLMMFVGGATASVAGGIKVTTFFIILMSIYILIRERTYLTVFDREIDELTIRRSYAILVISTGFVFLCTLGLAITNSGILLRDILFESFSAFGTVGLSTGITDQLTPIGQLIVILTMLIGRVGPLIIGLKMVPNRDVNNYRNAVEPVTIG</sequence>
<keyword evidence="3" id="KW-1003">Cell membrane</keyword>
<keyword evidence="6" id="KW-0406">Ion transport</keyword>
<evidence type="ECO:0000256" key="3">
    <source>
        <dbReference type="ARBA" id="ARBA00022475"/>
    </source>
</evidence>